<keyword evidence="2" id="KW-1185">Reference proteome</keyword>
<gene>
    <name evidence="1" type="ORF">ACFOM9_07905</name>
</gene>
<dbReference type="RefSeq" id="WP_386708624.1">
    <property type="nucleotide sequence ID" value="NZ_JBHRYF010000004.1"/>
</dbReference>
<sequence>MERELPLPDDAADDSDAVEVARVWVTRQDLLVSLNMGLYPPGESAGEAAAWGEILADTAKHVAKAIALRYDLSPRAVEREIMARCNDTLGHYRKGFFGGLKGGT</sequence>
<comment type="caution">
    <text evidence="1">The sequence shown here is derived from an EMBL/GenBank/DDBJ whole genome shotgun (WGS) entry which is preliminary data.</text>
</comment>
<dbReference type="Gene3D" id="3.30.2370.10">
    <property type="entry name" value="putative pyruvate dehydrogenase"/>
    <property type="match status" value="1"/>
</dbReference>
<dbReference type="InterPro" id="IPR031796">
    <property type="entry name" value="DUF5076"/>
</dbReference>
<dbReference type="Pfam" id="PF16826">
    <property type="entry name" value="DUF5076"/>
    <property type="match status" value="1"/>
</dbReference>
<evidence type="ECO:0000313" key="2">
    <source>
        <dbReference type="Proteomes" id="UP001595724"/>
    </source>
</evidence>
<dbReference type="EMBL" id="JBHRYF010000004">
    <property type="protein sequence ID" value="MFC3659991.1"/>
    <property type="molecule type" value="Genomic_DNA"/>
</dbReference>
<dbReference type="Proteomes" id="UP001595724">
    <property type="component" value="Unassembled WGS sequence"/>
</dbReference>
<name>A0ABV7USQ5_9GAMM</name>
<reference evidence="2" key="1">
    <citation type="journal article" date="2019" name="Int. J. Syst. Evol. Microbiol.">
        <title>The Global Catalogue of Microorganisms (GCM) 10K type strain sequencing project: providing services to taxonomists for standard genome sequencing and annotation.</title>
        <authorList>
            <consortium name="The Broad Institute Genomics Platform"/>
            <consortium name="The Broad Institute Genome Sequencing Center for Infectious Disease"/>
            <person name="Wu L."/>
            <person name="Ma J."/>
        </authorList>
    </citation>
    <scope>NUCLEOTIDE SEQUENCE [LARGE SCALE GENOMIC DNA]</scope>
    <source>
        <strain evidence="2">KCTC 42211</strain>
    </source>
</reference>
<organism evidence="1 2">
    <name type="scientific">Luteimonas notoginsengisoli</name>
    <dbReference type="NCBI Taxonomy" id="1578200"/>
    <lineage>
        <taxon>Bacteria</taxon>
        <taxon>Pseudomonadati</taxon>
        <taxon>Pseudomonadota</taxon>
        <taxon>Gammaproteobacteria</taxon>
        <taxon>Lysobacterales</taxon>
        <taxon>Lysobacteraceae</taxon>
        <taxon>Luteimonas</taxon>
    </lineage>
</organism>
<evidence type="ECO:0000313" key="1">
    <source>
        <dbReference type="EMBL" id="MFC3659991.1"/>
    </source>
</evidence>
<protein>
    <submittedName>
        <fullName evidence="1">DUF5076 domain-containing protein</fullName>
    </submittedName>
</protein>
<accession>A0ABV7USQ5</accession>
<proteinExistence type="predicted"/>